<keyword evidence="2 3" id="KW-1015">Disulfide bond</keyword>
<evidence type="ECO:0000259" key="4">
    <source>
        <dbReference type="PROSITE" id="PS50825"/>
    </source>
</evidence>
<evidence type="ECO:0000256" key="3">
    <source>
        <dbReference type="PROSITE-ProRule" id="PRU00302"/>
    </source>
</evidence>
<keyword evidence="1" id="KW-0677">Repeat</keyword>
<name>C3YLL4_BRAFL</name>
<dbReference type="PANTHER" id="PTHR46343:SF2">
    <property type="entry name" value="SUSHI_VON WILLEBRAND FACTOR TYPE A_EGF_PENTRAXIN DOMAIN-CONTAINING 1"/>
    <property type="match status" value="1"/>
</dbReference>
<sequence length="725" mass="79460">MPNVCSCRPGYNPPRCEHISPPQVEDCPDDVDVPAEDNLETVRWAPPVFTDFRNETLHVTSNYPDCVETFPWGQYVVQYTATKPFNGLRSTCEFTVRVYPQTSSDNDVDGSFPGNCASSDAKNSIRQTISVTGSPYTFCIFSTDERSNIADKVRCDDSVSSFYSTIVKSNLTPPSRSSALATLQAIDLGIKVVEGLFNFLGNLFGTSTDENGPPPGVYCKPIDWPSNIARISCTPNVPGPPVWGTTCQYSCLPGYHMPGGDTRTCEHAGGSSEWTPTTTIQCEVVTCGDLLTPQHGIVSCTDGDRYGSVCRVECEEGYLPEDQNKIAAVCQEGGWDGPLTRCKDNRPPVFDSCPTDIVAFADRNRETTHVTWTEPTATDKINNDINVPSRVQLIEVITCPPVRHTLKAELSCPSGYVYGSTCTFGCETGYPVDGPTAFSCERNYSSSEPVGYWDWGAGGAQPFCRIVPCPSLRPPGNGALACDGWAYGTFCLINCNENWDVPLDAPERYVCETLSGTWNPDDDVPDCALPRDPDSMNLPSELYYYSGDCSDPETQAQIQENFIAILNSSDYSDTCQLFVECAAENVQVFCGNVTTRSLQPSFQLRVKFDLTVKVQPGHHTSYIDVEDTLFAMANKIDERVKGGNFSFHNVTAIDLEVQPDSFVTERWTSLVCQPGYLPNYDTYMCKPGRNLVDHRRGNCEDVSALLISLSSAPTTSASCTAIARA</sequence>
<organism>
    <name type="scientific">Branchiostoma floridae</name>
    <name type="common">Florida lancelet</name>
    <name type="synonym">Amphioxus</name>
    <dbReference type="NCBI Taxonomy" id="7739"/>
    <lineage>
        <taxon>Eukaryota</taxon>
        <taxon>Metazoa</taxon>
        <taxon>Chordata</taxon>
        <taxon>Cephalochordata</taxon>
        <taxon>Leptocardii</taxon>
        <taxon>Amphioxiformes</taxon>
        <taxon>Branchiostomatidae</taxon>
        <taxon>Branchiostoma</taxon>
    </lineage>
</organism>
<evidence type="ECO:0000259" key="5">
    <source>
        <dbReference type="PROSITE" id="PS50923"/>
    </source>
</evidence>
<dbReference type="SUPFAM" id="SSF57535">
    <property type="entry name" value="Complement control module/SCR domain"/>
    <property type="match status" value="4"/>
</dbReference>
<feature type="disulfide bond" evidence="3">
    <location>
        <begin position="287"/>
        <end position="330"/>
    </location>
</feature>
<feature type="domain" description="Sushi" evidence="5">
    <location>
        <begin position="285"/>
        <end position="344"/>
    </location>
</feature>
<dbReference type="SMART" id="SM00032">
    <property type="entry name" value="CCP"/>
    <property type="match status" value="4"/>
</dbReference>
<dbReference type="PROSITE" id="PS50825">
    <property type="entry name" value="HYR"/>
    <property type="match status" value="2"/>
</dbReference>
<accession>C3YLL4</accession>
<dbReference type="Gene3D" id="2.10.70.10">
    <property type="entry name" value="Complement Module, domain 1"/>
    <property type="match status" value="4"/>
</dbReference>
<gene>
    <name evidence="6" type="ORF">BRAFLDRAFT_93716</name>
</gene>
<evidence type="ECO:0000256" key="2">
    <source>
        <dbReference type="ARBA" id="ARBA00023157"/>
    </source>
</evidence>
<feature type="domain" description="HYR" evidence="4">
    <location>
        <begin position="343"/>
        <end position="430"/>
    </location>
</feature>
<feature type="domain" description="HYR" evidence="4">
    <location>
        <begin position="17"/>
        <end position="100"/>
    </location>
</feature>
<dbReference type="Pfam" id="PF00084">
    <property type="entry name" value="Sushi"/>
    <property type="match status" value="3"/>
</dbReference>
<dbReference type="InterPro" id="IPR003410">
    <property type="entry name" value="HYR_dom"/>
</dbReference>
<dbReference type="InterPro" id="IPR043555">
    <property type="entry name" value="SRPX-like"/>
</dbReference>
<reference evidence="6" key="1">
    <citation type="journal article" date="2008" name="Nature">
        <title>The amphioxus genome and the evolution of the chordate karyotype.</title>
        <authorList>
            <consortium name="US DOE Joint Genome Institute (JGI-PGF)"/>
            <person name="Putnam N.H."/>
            <person name="Butts T."/>
            <person name="Ferrier D.E.K."/>
            <person name="Furlong R.F."/>
            <person name="Hellsten U."/>
            <person name="Kawashima T."/>
            <person name="Robinson-Rechavi M."/>
            <person name="Shoguchi E."/>
            <person name="Terry A."/>
            <person name="Yu J.-K."/>
            <person name="Benito-Gutierrez E.L."/>
            <person name="Dubchak I."/>
            <person name="Garcia-Fernandez J."/>
            <person name="Gibson-Brown J.J."/>
            <person name="Grigoriev I.V."/>
            <person name="Horton A.C."/>
            <person name="de Jong P.J."/>
            <person name="Jurka J."/>
            <person name="Kapitonov V.V."/>
            <person name="Kohara Y."/>
            <person name="Kuroki Y."/>
            <person name="Lindquist E."/>
            <person name="Lucas S."/>
            <person name="Osoegawa K."/>
            <person name="Pennacchio L.A."/>
            <person name="Salamov A.A."/>
            <person name="Satou Y."/>
            <person name="Sauka-Spengler T."/>
            <person name="Schmutz J."/>
            <person name="Shin-I T."/>
            <person name="Toyoda A."/>
            <person name="Bronner-Fraser M."/>
            <person name="Fujiyama A."/>
            <person name="Holland L.Z."/>
            <person name="Holland P.W.H."/>
            <person name="Satoh N."/>
            <person name="Rokhsar D.S."/>
        </authorList>
    </citation>
    <scope>NUCLEOTIDE SEQUENCE [LARGE SCALE GENOMIC DNA]</scope>
    <source>
        <strain evidence="6">S238N-H82</strain>
        <tissue evidence="6">Testes</tissue>
    </source>
</reference>
<dbReference type="eggNOG" id="KOG4297">
    <property type="taxonomic scope" value="Eukaryota"/>
</dbReference>
<evidence type="ECO:0000256" key="1">
    <source>
        <dbReference type="ARBA" id="ARBA00022737"/>
    </source>
</evidence>
<feature type="domain" description="Sushi" evidence="5">
    <location>
        <begin position="217"/>
        <end position="284"/>
    </location>
</feature>
<evidence type="ECO:0000313" key="6">
    <source>
        <dbReference type="EMBL" id="EEN58783.1"/>
    </source>
</evidence>
<dbReference type="InParanoid" id="C3YLL4"/>
<keyword evidence="3" id="KW-0768">Sushi</keyword>
<dbReference type="PROSITE" id="PS50923">
    <property type="entry name" value="SUSHI"/>
    <property type="match status" value="4"/>
</dbReference>
<dbReference type="Pfam" id="PF02494">
    <property type="entry name" value="HYR"/>
    <property type="match status" value="2"/>
</dbReference>
<dbReference type="InterPro" id="IPR035976">
    <property type="entry name" value="Sushi/SCR/CCP_sf"/>
</dbReference>
<feature type="domain" description="Sushi" evidence="5">
    <location>
        <begin position="467"/>
        <end position="529"/>
    </location>
</feature>
<comment type="caution">
    <text evidence="3">Lacks conserved residue(s) required for the propagation of feature annotation.</text>
</comment>
<feature type="domain" description="Sushi" evidence="5">
    <location>
        <begin position="397"/>
        <end position="466"/>
    </location>
</feature>
<protein>
    <recommendedName>
        <fullName evidence="7">Sushi domain-containing protein</fullName>
    </recommendedName>
</protein>
<dbReference type="PANTHER" id="PTHR46343">
    <property type="entry name" value="HYR DOMAIN-CONTAINING PROTEIN"/>
    <property type="match status" value="1"/>
</dbReference>
<dbReference type="InterPro" id="IPR000742">
    <property type="entry name" value="EGF"/>
</dbReference>
<proteinExistence type="predicted"/>
<evidence type="ECO:0008006" key="7">
    <source>
        <dbReference type="Google" id="ProtNLM"/>
    </source>
</evidence>
<dbReference type="AlphaFoldDB" id="C3YLL4"/>
<dbReference type="EMBL" id="GG666528">
    <property type="protein sequence ID" value="EEN58783.1"/>
    <property type="molecule type" value="Genomic_DNA"/>
</dbReference>
<dbReference type="InterPro" id="IPR000436">
    <property type="entry name" value="Sushi_SCR_CCP_dom"/>
</dbReference>
<dbReference type="CDD" id="cd00033">
    <property type="entry name" value="CCP"/>
    <property type="match status" value="3"/>
</dbReference>
<dbReference type="PROSITE" id="PS01186">
    <property type="entry name" value="EGF_2"/>
    <property type="match status" value="1"/>
</dbReference>